<dbReference type="EMBL" id="CYXN01000003">
    <property type="protein sequence ID" value="CUM82166.1"/>
    <property type="molecule type" value="Genomic_DNA"/>
</dbReference>
<gene>
    <name evidence="1" type="ORF">ERS852582_00695</name>
</gene>
<name>A0A173RWM7_9FIRM</name>
<evidence type="ECO:0000313" key="2">
    <source>
        <dbReference type="Proteomes" id="UP000095649"/>
    </source>
</evidence>
<dbReference type="RefSeq" id="WP_055185322.1">
    <property type="nucleotide sequence ID" value="NZ_CYXN01000003.1"/>
</dbReference>
<sequence>MAENKILVQIIDHKNGNSVLGQDYFESREKAEEFKRISDRAYGKLLGEGQTRITTEIMEH</sequence>
<dbReference type="AlphaFoldDB" id="A0A173RWM7"/>
<evidence type="ECO:0000313" key="1">
    <source>
        <dbReference type="EMBL" id="CUM82166.1"/>
    </source>
</evidence>
<proteinExistence type="predicted"/>
<evidence type="ECO:0008006" key="3">
    <source>
        <dbReference type="Google" id="ProtNLM"/>
    </source>
</evidence>
<protein>
    <recommendedName>
        <fullName evidence="3">DUF1659 domain-containing protein</fullName>
    </recommendedName>
</protein>
<organism evidence="1 2">
    <name type="scientific">Faecalibacterium prausnitzii</name>
    <dbReference type="NCBI Taxonomy" id="853"/>
    <lineage>
        <taxon>Bacteria</taxon>
        <taxon>Bacillati</taxon>
        <taxon>Bacillota</taxon>
        <taxon>Clostridia</taxon>
        <taxon>Eubacteriales</taxon>
        <taxon>Oscillospiraceae</taxon>
        <taxon>Faecalibacterium</taxon>
    </lineage>
</organism>
<dbReference type="OrthoDB" id="1865839at2"/>
<reference evidence="1 2" key="1">
    <citation type="submission" date="2015-09" db="EMBL/GenBank/DDBJ databases">
        <authorList>
            <consortium name="Pathogen Informatics"/>
        </authorList>
    </citation>
    <scope>NUCLEOTIDE SEQUENCE [LARGE SCALE GENOMIC DNA]</scope>
    <source>
        <strain evidence="1 2">2789STDY5834970</strain>
    </source>
</reference>
<dbReference type="Proteomes" id="UP000095649">
    <property type="component" value="Unassembled WGS sequence"/>
</dbReference>
<accession>A0A173RWM7</accession>